<reference evidence="26" key="1">
    <citation type="submission" date="2020-05" db="EMBL/GenBank/DDBJ databases">
        <title>WGS assembly of Panicum virgatum.</title>
        <authorList>
            <person name="Lovell J.T."/>
            <person name="Jenkins J."/>
            <person name="Shu S."/>
            <person name="Juenger T.E."/>
            <person name="Schmutz J."/>
        </authorList>
    </citation>
    <scope>NUCLEOTIDE SEQUENCE</scope>
    <source>
        <strain evidence="26">AP13</strain>
    </source>
</reference>
<dbReference type="SUPFAM" id="SSF56112">
    <property type="entry name" value="Protein kinase-like (PK-like)"/>
    <property type="match status" value="1"/>
</dbReference>
<dbReference type="Gene3D" id="1.10.510.10">
    <property type="entry name" value="Transferase(Phosphotransferase) domain 1"/>
    <property type="match status" value="1"/>
</dbReference>
<evidence type="ECO:0000256" key="8">
    <source>
        <dbReference type="ARBA" id="ARBA00022729"/>
    </source>
</evidence>
<evidence type="ECO:0000256" key="22">
    <source>
        <dbReference type="SAM" id="Phobius"/>
    </source>
</evidence>
<dbReference type="Gene3D" id="2.90.10.10">
    <property type="entry name" value="Bulb-type lectin domain"/>
    <property type="match status" value="1"/>
</dbReference>
<dbReference type="InterPro" id="IPR001480">
    <property type="entry name" value="Bulb-type_lectin_dom"/>
</dbReference>
<gene>
    <name evidence="26" type="ORF">PVAP13_5KG021000</name>
</gene>
<dbReference type="InterPro" id="IPR011009">
    <property type="entry name" value="Kinase-like_dom_sf"/>
</dbReference>
<dbReference type="GO" id="GO:0004674">
    <property type="term" value="F:protein serine/threonine kinase activity"/>
    <property type="evidence" value="ECO:0007669"/>
    <property type="project" value="UniProtKB-KW"/>
</dbReference>
<dbReference type="EMBL" id="CM029045">
    <property type="protein sequence ID" value="KAG2594796.1"/>
    <property type="molecule type" value="Genomic_DNA"/>
</dbReference>
<dbReference type="FunFam" id="1.10.510.10:FF:000227">
    <property type="entry name" value="Serine/threonine-protein kinase"/>
    <property type="match status" value="1"/>
</dbReference>
<proteinExistence type="inferred from homology"/>
<evidence type="ECO:0000256" key="18">
    <source>
        <dbReference type="ARBA" id="ARBA00047899"/>
    </source>
</evidence>
<dbReference type="InterPro" id="IPR024171">
    <property type="entry name" value="SRK-like_kinase"/>
</dbReference>
<dbReference type="PROSITE" id="PS00108">
    <property type="entry name" value="PROTEIN_KINASE_ST"/>
    <property type="match status" value="1"/>
</dbReference>
<dbReference type="InterPro" id="IPR017441">
    <property type="entry name" value="Protein_kinase_ATP_BS"/>
</dbReference>
<name>A0A8T0SDV6_PANVG</name>
<dbReference type="PROSITE" id="PS00107">
    <property type="entry name" value="PROTEIN_KINASE_ATP"/>
    <property type="match status" value="1"/>
</dbReference>
<evidence type="ECO:0000256" key="1">
    <source>
        <dbReference type="ARBA" id="ARBA00004251"/>
    </source>
</evidence>
<dbReference type="InterPro" id="IPR000719">
    <property type="entry name" value="Prot_kinase_dom"/>
</dbReference>
<keyword evidence="12 20" id="KW-0067">ATP-binding</keyword>
<evidence type="ECO:0000256" key="20">
    <source>
        <dbReference type="PIRNR" id="PIRNR000641"/>
    </source>
</evidence>
<protein>
    <recommendedName>
        <fullName evidence="20">Receptor-like serine/threonine-protein kinase</fullName>
        <ecNumber evidence="20">2.7.11.1</ecNumber>
    </recommendedName>
</protein>
<dbReference type="InterPro" id="IPR000858">
    <property type="entry name" value="S_locus_glycoprot_dom"/>
</dbReference>
<feature type="transmembrane region" description="Helical" evidence="22">
    <location>
        <begin position="421"/>
        <end position="441"/>
    </location>
</feature>
<evidence type="ECO:0000259" key="24">
    <source>
        <dbReference type="PROSITE" id="PS50927"/>
    </source>
</evidence>
<dbReference type="Pfam" id="PF01453">
    <property type="entry name" value="B_lectin"/>
    <property type="match status" value="1"/>
</dbReference>
<comment type="subcellular location">
    <subcellularLocation>
        <location evidence="1">Cell membrane</location>
        <topology evidence="1">Single-pass type I membrane protein</topology>
    </subcellularLocation>
</comment>
<dbReference type="GO" id="GO:0051707">
    <property type="term" value="P:response to other organism"/>
    <property type="evidence" value="ECO:0007669"/>
    <property type="project" value="UniProtKB-ARBA"/>
</dbReference>
<dbReference type="InterPro" id="IPR003609">
    <property type="entry name" value="Pan_app"/>
</dbReference>
<evidence type="ECO:0000256" key="15">
    <source>
        <dbReference type="ARBA" id="ARBA00023157"/>
    </source>
</evidence>
<keyword evidence="15" id="KW-1015">Disulfide bond</keyword>
<keyword evidence="6 20" id="KW-0808">Transferase</keyword>
<evidence type="ECO:0000256" key="12">
    <source>
        <dbReference type="ARBA" id="ARBA00022840"/>
    </source>
</evidence>
<evidence type="ECO:0000256" key="4">
    <source>
        <dbReference type="ARBA" id="ARBA00022536"/>
    </source>
</evidence>
<evidence type="ECO:0000256" key="6">
    <source>
        <dbReference type="ARBA" id="ARBA00022679"/>
    </source>
</evidence>
<evidence type="ECO:0000256" key="5">
    <source>
        <dbReference type="ARBA" id="ARBA00022553"/>
    </source>
</evidence>
<keyword evidence="9" id="KW-0430">Lectin</keyword>
<keyword evidence="2" id="KW-1003">Cell membrane</keyword>
<dbReference type="Proteomes" id="UP000823388">
    <property type="component" value="Chromosome 5K"/>
</dbReference>
<feature type="binding site" evidence="21">
    <location>
        <position position="501"/>
    </location>
    <ligand>
        <name>ATP</name>
        <dbReference type="ChEBI" id="CHEBI:30616"/>
    </ligand>
</feature>
<dbReference type="CDD" id="cd14066">
    <property type="entry name" value="STKc_IRAK"/>
    <property type="match status" value="1"/>
</dbReference>
<keyword evidence="7 22" id="KW-0812">Transmembrane</keyword>
<dbReference type="SMART" id="SM00220">
    <property type="entry name" value="S_TKc"/>
    <property type="match status" value="1"/>
</dbReference>
<keyword evidence="3 20" id="KW-0723">Serine/threonine-protein kinase</keyword>
<dbReference type="GO" id="GO:0005886">
    <property type="term" value="C:plasma membrane"/>
    <property type="evidence" value="ECO:0007669"/>
    <property type="project" value="UniProtKB-SubCell"/>
</dbReference>
<dbReference type="OrthoDB" id="5857966at2759"/>
<feature type="domain" description="Bulb-type lectin" evidence="24">
    <location>
        <begin position="37"/>
        <end position="166"/>
    </location>
</feature>
<comment type="catalytic activity">
    <reaction evidence="18 20">
        <text>L-threonyl-[protein] + ATP = O-phospho-L-threonyl-[protein] + ADP + H(+)</text>
        <dbReference type="Rhea" id="RHEA:46608"/>
        <dbReference type="Rhea" id="RHEA-COMP:11060"/>
        <dbReference type="Rhea" id="RHEA-COMP:11605"/>
        <dbReference type="ChEBI" id="CHEBI:15378"/>
        <dbReference type="ChEBI" id="CHEBI:30013"/>
        <dbReference type="ChEBI" id="CHEBI:30616"/>
        <dbReference type="ChEBI" id="CHEBI:61977"/>
        <dbReference type="ChEBI" id="CHEBI:456216"/>
        <dbReference type="EC" id="2.7.11.1"/>
    </reaction>
</comment>
<dbReference type="GO" id="GO:0005524">
    <property type="term" value="F:ATP binding"/>
    <property type="evidence" value="ECO:0007669"/>
    <property type="project" value="UniProtKB-UniRule"/>
</dbReference>
<evidence type="ECO:0000259" key="25">
    <source>
        <dbReference type="PROSITE" id="PS50948"/>
    </source>
</evidence>
<dbReference type="Pfam" id="PF00069">
    <property type="entry name" value="Pkinase"/>
    <property type="match status" value="1"/>
</dbReference>
<evidence type="ECO:0000256" key="17">
    <source>
        <dbReference type="ARBA" id="ARBA00023180"/>
    </source>
</evidence>
<keyword evidence="14 22" id="KW-0472">Membrane</keyword>
<keyword evidence="16" id="KW-0675">Receptor</keyword>
<keyword evidence="17" id="KW-0325">Glycoprotein</keyword>
<dbReference type="PANTHER" id="PTHR47974:SF19">
    <property type="entry name" value="RECEPTOR-LIKE SERINE_THREONINE-PROTEIN KINASE"/>
    <property type="match status" value="1"/>
</dbReference>
<dbReference type="PROSITE" id="PS50948">
    <property type="entry name" value="PAN"/>
    <property type="match status" value="1"/>
</dbReference>
<dbReference type="SMART" id="SM00108">
    <property type="entry name" value="B_lectin"/>
    <property type="match status" value="1"/>
</dbReference>
<organism evidence="26 27">
    <name type="scientific">Panicum virgatum</name>
    <name type="common">Blackwell switchgrass</name>
    <dbReference type="NCBI Taxonomy" id="38727"/>
    <lineage>
        <taxon>Eukaryota</taxon>
        <taxon>Viridiplantae</taxon>
        <taxon>Streptophyta</taxon>
        <taxon>Embryophyta</taxon>
        <taxon>Tracheophyta</taxon>
        <taxon>Spermatophyta</taxon>
        <taxon>Magnoliopsida</taxon>
        <taxon>Liliopsida</taxon>
        <taxon>Poales</taxon>
        <taxon>Poaceae</taxon>
        <taxon>PACMAD clade</taxon>
        <taxon>Panicoideae</taxon>
        <taxon>Panicodae</taxon>
        <taxon>Paniceae</taxon>
        <taxon>Panicinae</taxon>
        <taxon>Panicum</taxon>
        <taxon>Panicum sect. Hiantes</taxon>
    </lineage>
</organism>
<comment type="caution">
    <text evidence="26">The sequence shown here is derived from an EMBL/GenBank/DDBJ whole genome shotgun (WGS) entry which is preliminary data.</text>
</comment>
<evidence type="ECO:0000313" key="26">
    <source>
        <dbReference type="EMBL" id="KAG2594796.1"/>
    </source>
</evidence>
<dbReference type="Gene3D" id="3.30.200.20">
    <property type="entry name" value="Phosphorylase Kinase, domain 1"/>
    <property type="match status" value="1"/>
</dbReference>
<dbReference type="InterPro" id="IPR008271">
    <property type="entry name" value="Ser/Thr_kinase_AS"/>
</dbReference>
<evidence type="ECO:0000256" key="11">
    <source>
        <dbReference type="ARBA" id="ARBA00022777"/>
    </source>
</evidence>
<dbReference type="CDD" id="cd01098">
    <property type="entry name" value="PAN_AP_plant"/>
    <property type="match status" value="1"/>
</dbReference>
<dbReference type="SUPFAM" id="SSF51110">
    <property type="entry name" value="alpha-D-mannose-specific plant lectins"/>
    <property type="match status" value="1"/>
</dbReference>
<dbReference type="EC" id="2.7.11.1" evidence="20"/>
<dbReference type="Pfam" id="PF00954">
    <property type="entry name" value="S_locus_glycop"/>
    <property type="match status" value="1"/>
</dbReference>
<evidence type="ECO:0000256" key="10">
    <source>
        <dbReference type="ARBA" id="ARBA00022741"/>
    </source>
</evidence>
<evidence type="ECO:0000259" key="23">
    <source>
        <dbReference type="PROSITE" id="PS50011"/>
    </source>
</evidence>
<dbReference type="FunFam" id="3.30.200.20:FF:000370">
    <property type="entry name" value="Receptor-like protein kinase 4"/>
    <property type="match status" value="1"/>
</dbReference>
<comment type="similarity">
    <text evidence="20">Belongs to the protein kinase superfamily. Ser/Thr protein kinase family.</text>
</comment>
<dbReference type="AlphaFoldDB" id="A0A8T0SDV6"/>
<evidence type="ECO:0000256" key="7">
    <source>
        <dbReference type="ARBA" id="ARBA00022692"/>
    </source>
</evidence>
<evidence type="ECO:0000256" key="3">
    <source>
        <dbReference type="ARBA" id="ARBA00022527"/>
    </source>
</evidence>
<sequence length="773" mass="86141">MEKASRNWRFLLPSSFVFVIPSLLSITYPCCKFTYAIDTLLPGQFLNGSQNLVSKDGVFKLGFNCPSQIGSYCGLGIWFANSSGCDRDYLPLWLPSTQYSSSQDYKFSFSEDGVLSLSYGDYPYPGWLWSSSYMTTTSISAVAVLLDSGNLIVRDQVNSSIVIWQSFDSPWNILLGGNLGLNPTTSKNVTLASYYSSNTLALDTTRRRGFTIQSGDELIFAGTFPRWMDIREDGDYGLTFNDMHTYIQLHSSGVIRLIKRGECNSILWSAPETVCDLDSYCGPYSLCTMSGSCKCPAGFDAPLMEGWTAVGCSRKVHLNGECTGAQPEEVFYPIDGIHRYPRDALLLETANMNQCESSCLRNSTCTAFAYNKSCLLWFGELWNTVLLDSGSNSDRLYIRIATEQQQACSRAASLFSFQKKVFFLSVIGALALIAICLIFSWRCRRKLSETRRVNGYGSLMVYSFVQIKDSTKGFSEKLGEGGFGCVFRAMLPGCTVVAVKKLKGLRQEEKQFRAEVQTIGMIQHINIVRLLGFCAEDSRRFLVYEYMANGSLSNYLFSKGSSKLSWELRYSIALGIARGLAYLHEGCKDCILHCDIKPDNVLLDAEFCPKIADFGMAKLLGRDFSRALTTMRGTIGYLAPEWISGVPITHKADVYSYGMVLLEIISGRRNSEKIKEGKFSYFPTYAAVKLNEGDDVMCLLDSSLEGNADAEQVNRACRVACWCIQDAEDHRSMMGQVVRMLEGVMDVEVPPVPWLLQKYIGMEDSTCGDSDSL</sequence>
<feature type="domain" description="Protein kinase" evidence="23">
    <location>
        <begin position="472"/>
        <end position="755"/>
    </location>
</feature>
<keyword evidence="27" id="KW-1185">Reference proteome</keyword>
<evidence type="ECO:0000256" key="19">
    <source>
        <dbReference type="ARBA" id="ARBA00048679"/>
    </source>
</evidence>
<dbReference type="GO" id="GO:0048544">
    <property type="term" value="P:recognition of pollen"/>
    <property type="evidence" value="ECO:0007669"/>
    <property type="project" value="InterPro"/>
</dbReference>
<keyword evidence="4" id="KW-0245">EGF-like domain</keyword>
<evidence type="ECO:0000256" key="21">
    <source>
        <dbReference type="PROSITE-ProRule" id="PRU10141"/>
    </source>
</evidence>
<dbReference type="InterPro" id="IPR036426">
    <property type="entry name" value="Bulb-type_lectin_dom_sf"/>
</dbReference>
<dbReference type="GO" id="GO:0030246">
    <property type="term" value="F:carbohydrate binding"/>
    <property type="evidence" value="ECO:0007669"/>
    <property type="project" value="UniProtKB-KW"/>
</dbReference>
<dbReference type="PIRSF" id="PIRSF000641">
    <property type="entry name" value="SRK"/>
    <property type="match status" value="1"/>
</dbReference>
<evidence type="ECO:0000256" key="2">
    <source>
        <dbReference type="ARBA" id="ARBA00022475"/>
    </source>
</evidence>
<keyword evidence="13 22" id="KW-1133">Transmembrane helix</keyword>
<evidence type="ECO:0000256" key="14">
    <source>
        <dbReference type="ARBA" id="ARBA00023136"/>
    </source>
</evidence>
<evidence type="ECO:0000313" key="27">
    <source>
        <dbReference type="Proteomes" id="UP000823388"/>
    </source>
</evidence>
<keyword evidence="10 20" id="KW-0547">Nucleotide-binding</keyword>
<comment type="catalytic activity">
    <reaction evidence="19 20">
        <text>L-seryl-[protein] + ATP = O-phospho-L-seryl-[protein] + ADP + H(+)</text>
        <dbReference type="Rhea" id="RHEA:17989"/>
        <dbReference type="Rhea" id="RHEA-COMP:9863"/>
        <dbReference type="Rhea" id="RHEA-COMP:11604"/>
        <dbReference type="ChEBI" id="CHEBI:15378"/>
        <dbReference type="ChEBI" id="CHEBI:29999"/>
        <dbReference type="ChEBI" id="CHEBI:30616"/>
        <dbReference type="ChEBI" id="CHEBI:83421"/>
        <dbReference type="ChEBI" id="CHEBI:456216"/>
        <dbReference type="EC" id="2.7.11.1"/>
    </reaction>
</comment>
<keyword evidence="8" id="KW-0732">Signal</keyword>
<dbReference type="PROSITE" id="PS50927">
    <property type="entry name" value="BULB_LECTIN"/>
    <property type="match status" value="1"/>
</dbReference>
<feature type="domain" description="Apple" evidence="25">
    <location>
        <begin position="322"/>
        <end position="401"/>
    </location>
</feature>
<dbReference type="Pfam" id="PF08276">
    <property type="entry name" value="PAN_2"/>
    <property type="match status" value="1"/>
</dbReference>
<dbReference type="PROSITE" id="PS50011">
    <property type="entry name" value="PROTEIN_KINASE_DOM"/>
    <property type="match status" value="1"/>
</dbReference>
<evidence type="ECO:0000256" key="13">
    <source>
        <dbReference type="ARBA" id="ARBA00022989"/>
    </source>
</evidence>
<evidence type="ECO:0000256" key="9">
    <source>
        <dbReference type="ARBA" id="ARBA00022734"/>
    </source>
</evidence>
<dbReference type="PANTHER" id="PTHR47974">
    <property type="entry name" value="OS07G0415500 PROTEIN"/>
    <property type="match status" value="1"/>
</dbReference>
<keyword evidence="5" id="KW-0597">Phosphoprotein</keyword>
<accession>A0A8T0SDV6</accession>
<evidence type="ECO:0000256" key="16">
    <source>
        <dbReference type="ARBA" id="ARBA00023170"/>
    </source>
</evidence>
<keyword evidence="11 20" id="KW-0418">Kinase</keyword>